<sequence>MGLAGVIQKLYRVYMYPARFPTKIFDVFFSKADLEGVFFDPFAGSGSFALACYLMCRDFVVWDINPMMQLLVHGGISIVEGVSIGLVRDLVEKALGYGRPWLPQGAEGWWPEQVLDVTARVWGFFRDEVASFNPRNLMFEPLVSNSVWSLFALACLYASRRLSFTDDSVPKWFRSRVKREKITKMLKKTTSFEKLRSLFMGYVEKKLSDFSIAQRSVFKPLCKPGVQEVVIVDAVKATNYPEKVVGVLTSPPYLQAQEYIRSFSWELKLLGVPPATVSMLSKLEIPYRPPINVKIESETYYEVLQSIDPKMRRLVESYFTNTITVLEKSTSSLVPKGIIGIFVGDTTVRGKPIPIVKIFKEHLAKKMGLALIDGGEIDDEIKRRRLFKGRKNASPNGIKIEHLIFLTKQ</sequence>
<gene>
    <name evidence="1" type="ORF">ENV14_00470</name>
</gene>
<dbReference type="EMBL" id="DTFF01000004">
    <property type="protein sequence ID" value="HGI86865.1"/>
    <property type="molecule type" value="Genomic_DNA"/>
</dbReference>
<proteinExistence type="predicted"/>
<name>A0A7C4FDC5_9CREN</name>
<dbReference type="InterPro" id="IPR029063">
    <property type="entry name" value="SAM-dependent_MTases_sf"/>
</dbReference>
<evidence type="ECO:0000313" key="1">
    <source>
        <dbReference type="EMBL" id="HGI86865.1"/>
    </source>
</evidence>
<protein>
    <submittedName>
        <fullName evidence="1">Uncharacterized protein</fullName>
    </submittedName>
</protein>
<dbReference type="Gene3D" id="3.40.50.150">
    <property type="entry name" value="Vaccinia Virus protein VP39"/>
    <property type="match status" value="1"/>
</dbReference>
<comment type="caution">
    <text evidence="1">The sequence shown here is derived from an EMBL/GenBank/DDBJ whole genome shotgun (WGS) entry which is preliminary data.</text>
</comment>
<accession>A0A7C4FDC5</accession>
<dbReference type="AlphaFoldDB" id="A0A7C4FDC5"/>
<organism evidence="1">
    <name type="scientific">Ignisphaera aggregans</name>
    <dbReference type="NCBI Taxonomy" id="334771"/>
    <lineage>
        <taxon>Archaea</taxon>
        <taxon>Thermoproteota</taxon>
        <taxon>Thermoprotei</taxon>
        <taxon>Desulfurococcales</taxon>
        <taxon>Desulfurococcaceae</taxon>
        <taxon>Ignisphaera</taxon>
    </lineage>
</organism>
<reference evidence="1" key="1">
    <citation type="journal article" date="2020" name="mSystems">
        <title>Genome- and Community-Level Interaction Insights into Carbon Utilization and Element Cycling Functions of Hydrothermarchaeota in Hydrothermal Sediment.</title>
        <authorList>
            <person name="Zhou Z."/>
            <person name="Liu Y."/>
            <person name="Xu W."/>
            <person name="Pan J."/>
            <person name="Luo Z.H."/>
            <person name="Li M."/>
        </authorList>
    </citation>
    <scope>NUCLEOTIDE SEQUENCE [LARGE SCALE GENOMIC DNA]</scope>
    <source>
        <strain evidence="1">SpSt-732</strain>
    </source>
</reference>
<dbReference type="SUPFAM" id="SSF53335">
    <property type="entry name" value="S-adenosyl-L-methionine-dependent methyltransferases"/>
    <property type="match status" value="2"/>
</dbReference>